<feature type="binding site" evidence="13">
    <location>
        <position position="26"/>
    </location>
    <ligand>
        <name>substrate</name>
    </ligand>
</feature>
<dbReference type="Pfam" id="PF00456">
    <property type="entry name" value="Transketolase_N"/>
    <property type="match status" value="1"/>
</dbReference>
<dbReference type="GO" id="GO:0046872">
    <property type="term" value="F:metal ion binding"/>
    <property type="evidence" value="ECO:0007669"/>
    <property type="project" value="UniProtKB-KW"/>
</dbReference>
<dbReference type="Gene3D" id="3.40.50.970">
    <property type="match status" value="2"/>
</dbReference>
<evidence type="ECO:0000256" key="1">
    <source>
        <dbReference type="ARBA" id="ARBA00001913"/>
    </source>
</evidence>
<reference evidence="19" key="1">
    <citation type="submission" date="2016-04" db="EMBL/GenBank/DDBJ databases">
        <authorList>
            <person name="Evans L.H."/>
            <person name="Alamgir A."/>
            <person name="Owens N."/>
            <person name="Weber N.D."/>
            <person name="Virtaneva K."/>
            <person name="Barbian K."/>
            <person name="Babar A."/>
            <person name="Rosenke K."/>
        </authorList>
    </citation>
    <scope>NUCLEOTIDE SEQUENCE</scope>
    <source>
        <strain evidence="19">92-2</strain>
    </source>
</reference>
<gene>
    <name evidence="19" type="primary">tktA</name>
    <name evidence="19" type="ORF">KM92DES2_11096</name>
</gene>
<evidence type="ECO:0000256" key="2">
    <source>
        <dbReference type="ARBA" id="ARBA00001941"/>
    </source>
</evidence>
<dbReference type="FunFam" id="3.40.50.970:FF:000004">
    <property type="entry name" value="Transketolase"/>
    <property type="match status" value="1"/>
</dbReference>
<comment type="cofactor">
    <cofactor evidence="1">
        <name>Ca(2+)</name>
        <dbReference type="ChEBI" id="CHEBI:29108"/>
    </cofactor>
</comment>
<dbReference type="PROSITE" id="PS00802">
    <property type="entry name" value="TRANSKETOLASE_2"/>
    <property type="match status" value="1"/>
</dbReference>
<comment type="cofactor">
    <cofactor evidence="14">
        <name>thiamine diphosphate</name>
        <dbReference type="ChEBI" id="CHEBI:58937"/>
    </cofactor>
    <text evidence="14">Binds 1 thiamine pyrophosphate per subunit. During the reaction, the substrate forms a covalent intermediate with the cofactor.</text>
</comment>
<dbReference type="InterPro" id="IPR049557">
    <property type="entry name" value="Transketolase_CS"/>
</dbReference>
<comment type="similarity">
    <text evidence="3 17">Belongs to the transketolase family.</text>
</comment>
<dbReference type="InterPro" id="IPR005474">
    <property type="entry name" value="Transketolase_N"/>
</dbReference>
<evidence type="ECO:0000256" key="5">
    <source>
        <dbReference type="ARBA" id="ARBA00013152"/>
    </source>
</evidence>
<dbReference type="Pfam" id="PF22613">
    <property type="entry name" value="Transketolase_C_1"/>
    <property type="match status" value="1"/>
</dbReference>
<dbReference type="SUPFAM" id="SSF52922">
    <property type="entry name" value="TK C-terminal domain-like"/>
    <property type="match status" value="1"/>
</dbReference>
<dbReference type="InterPro" id="IPR005478">
    <property type="entry name" value="Transketolase_bac-like"/>
</dbReference>
<feature type="binding site" evidence="15">
    <location>
        <position position="155"/>
    </location>
    <ligand>
        <name>Mg(2+)</name>
        <dbReference type="ChEBI" id="CHEBI:18420"/>
    </ligand>
</feature>
<feature type="binding site" evidence="13">
    <location>
        <position position="384"/>
    </location>
    <ligand>
        <name>substrate</name>
    </ligand>
</feature>
<comment type="function">
    <text evidence="17">Catalyzes the transfer of a two-carbon ketol group from a ketose donor to an aldose acceptor, via a covalent intermediate with the cofactor thiamine pyrophosphate.</text>
</comment>
<feature type="binding site" evidence="15">
    <location>
        <position position="185"/>
    </location>
    <ligand>
        <name>Mg(2+)</name>
        <dbReference type="ChEBI" id="CHEBI:18420"/>
    </ligand>
</feature>
<keyword evidence="8 15" id="KW-0460">Magnesium</keyword>
<feature type="binding site" evidence="13">
    <location>
        <position position="520"/>
    </location>
    <ligand>
        <name>substrate</name>
    </ligand>
</feature>
<dbReference type="EMBL" id="FLUP01000001">
    <property type="protein sequence ID" value="SBV98733.1"/>
    <property type="molecule type" value="Genomic_DNA"/>
</dbReference>
<evidence type="ECO:0000256" key="7">
    <source>
        <dbReference type="ARBA" id="ARBA00022723"/>
    </source>
</evidence>
<keyword evidence="6 17" id="KW-0808">Transferase</keyword>
<dbReference type="GO" id="GO:0005829">
    <property type="term" value="C:cytosol"/>
    <property type="evidence" value="ECO:0007669"/>
    <property type="project" value="TreeGrafter"/>
</dbReference>
<evidence type="ECO:0000256" key="15">
    <source>
        <dbReference type="PIRSR" id="PIRSR605478-4"/>
    </source>
</evidence>
<feature type="binding site" evidence="13">
    <location>
        <position position="260"/>
    </location>
    <ligand>
        <name>substrate</name>
    </ligand>
</feature>
<accession>A0A212JH10</accession>
<feature type="binding site" evidence="13">
    <location>
        <position position="461"/>
    </location>
    <ligand>
        <name>substrate</name>
    </ligand>
</feature>
<feature type="binding site" evidence="15">
    <location>
        <position position="187"/>
    </location>
    <ligand>
        <name>Mg(2+)</name>
        <dbReference type="ChEBI" id="CHEBI:18420"/>
    </ligand>
</feature>
<dbReference type="EC" id="2.2.1.1" evidence="5 11"/>
<keyword evidence="9 14" id="KW-0786">Thiamine pyrophosphate</keyword>
<feature type="binding site" evidence="14">
    <location>
        <begin position="114"/>
        <end position="116"/>
    </location>
    <ligand>
        <name>thiamine diphosphate</name>
        <dbReference type="ChEBI" id="CHEBI:58937"/>
    </ligand>
</feature>
<feature type="site" description="Important for catalytic activity" evidence="16">
    <location>
        <position position="260"/>
    </location>
</feature>
<comment type="cofactor">
    <cofactor evidence="2">
        <name>Co(2+)</name>
        <dbReference type="ChEBI" id="CHEBI:48828"/>
    </cofactor>
</comment>
<dbReference type="PANTHER" id="PTHR43522:SF2">
    <property type="entry name" value="TRANSKETOLASE 1-RELATED"/>
    <property type="match status" value="1"/>
</dbReference>
<dbReference type="InterPro" id="IPR020826">
    <property type="entry name" value="Transketolase_BS"/>
</dbReference>
<dbReference type="InterPro" id="IPR005475">
    <property type="entry name" value="Transketolase-like_Pyr-bd"/>
</dbReference>
<dbReference type="PANTHER" id="PTHR43522">
    <property type="entry name" value="TRANSKETOLASE"/>
    <property type="match status" value="1"/>
</dbReference>
<evidence type="ECO:0000256" key="3">
    <source>
        <dbReference type="ARBA" id="ARBA00007131"/>
    </source>
</evidence>
<feature type="binding site" evidence="13">
    <location>
        <position position="469"/>
    </location>
    <ligand>
        <name>substrate</name>
    </ligand>
</feature>
<dbReference type="GO" id="GO:0004802">
    <property type="term" value="F:transketolase activity"/>
    <property type="evidence" value="ECO:0007669"/>
    <property type="project" value="UniProtKB-UniRule"/>
</dbReference>
<feature type="active site" description="Proton donor" evidence="12">
    <location>
        <position position="411"/>
    </location>
</feature>
<comment type="catalytic activity">
    <reaction evidence="10 17">
        <text>D-sedoheptulose 7-phosphate + D-glyceraldehyde 3-phosphate = aldehydo-D-ribose 5-phosphate + D-xylulose 5-phosphate</text>
        <dbReference type="Rhea" id="RHEA:10508"/>
        <dbReference type="ChEBI" id="CHEBI:57483"/>
        <dbReference type="ChEBI" id="CHEBI:57737"/>
        <dbReference type="ChEBI" id="CHEBI:58273"/>
        <dbReference type="ChEBI" id="CHEBI:59776"/>
        <dbReference type="EC" id="2.2.1.1"/>
    </reaction>
</comment>
<feature type="binding site" evidence="14">
    <location>
        <position position="156"/>
    </location>
    <ligand>
        <name>thiamine diphosphate</name>
        <dbReference type="ChEBI" id="CHEBI:58937"/>
    </ligand>
</feature>
<feature type="binding site" evidence="14">
    <location>
        <position position="66"/>
    </location>
    <ligand>
        <name>thiamine diphosphate</name>
        <dbReference type="ChEBI" id="CHEBI:58937"/>
    </ligand>
</feature>
<evidence type="ECO:0000256" key="14">
    <source>
        <dbReference type="PIRSR" id="PIRSR605478-3"/>
    </source>
</evidence>
<dbReference type="NCBIfam" id="TIGR00232">
    <property type="entry name" value="tktlase_bact"/>
    <property type="match status" value="1"/>
</dbReference>
<proteinExistence type="inferred from homology"/>
<evidence type="ECO:0000256" key="11">
    <source>
        <dbReference type="NCBIfam" id="TIGR00232"/>
    </source>
</evidence>
<evidence type="ECO:0000256" key="17">
    <source>
        <dbReference type="RuleBase" id="RU004996"/>
    </source>
</evidence>
<evidence type="ECO:0000256" key="8">
    <source>
        <dbReference type="ARBA" id="ARBA00022842"/>
    </source>
</evidence>
<dbReference type="FunFam" id="3.40.50.970:FF:000003">
    <property type="entry name" value="Transketolase"/>
    <property type="match status" value="1"/>
</dbReference>
<evidence type="ECO:0000256" key="12">
    <source>
        <dbReference type="PIRSR" id="PIRSR605478-1"/>
    </source>
</evidence>
<dbReference type="AlphaFoldDB" id="A0A212JH10"/>
<dbReference type="PROSITE" id="PS00801">
    <property type="entry name" value="TRANSKETOLASE_1"/>
    <property type="match status" value="1"/>
</dbReference>
<dbReference type="SMART" id="SM00861">
    <property type="entry name" value="Transket_pyr"/>
    <property type="match status" value="1"/>
</dbReference>
<dbReference type="RefSeq" id="WP_192112325.1">
    <property type="nucleotide sequence ID" value="NZ_CABUEN010000001.1"/>
</dbReference>
<dbReference type="InterPro" id="IPR029061">
    <property type="entry name" value="THDP-binding"/>
</dbReference>
<comment type="cofactor">
    <cofactor evidence="17">
        <name>Mg(2+)</name>
        <dbReference type="ChEBI" id="CHEBI:18420"/>
    </cofactor>
    <cofactor evidence="17">
        <name>Ca(2+)</name>
        <dbReference type="ChEBI" id="CHEBI:29108"/>
    </cofactor>
    <cofactor evidence="17">
        <name>Mn(2+)</name>
        <dbReference type="ChEBI" id="CHEBI:29035"/>
    </cofactor>
    <cofactor evidence="17">
        <name>Co(2+)</name>
        <dbReference type="ChEBI" id="CHEBI:48828"/>
    </cofactor>
    <text evidence="17">Binds 1 Mg(2+) ion per subunit. Can also utilize other divalent metal cations, such as Ca(2+), Mn(2+) and Co(2+).</text>
</comment>
<keyword evidence="7 15" id="KW-0479">Metal-binding</keyword>
<evidence type="ECO:0000256" key="16">
    <source>
        <dbReference type="PIRSR" id="PIRSR605478-5"/>
    </source>
</evidence>
<dbReference type="InterPro" id="IPR009014">
    <property type="entry name" value="Transketo_C/PFOR_II"/>
</dbReference>
<dbReference type="InterPro" id="IPR055152">
    <property type="entry name" value="Transketolase-like_C_2"/>
</dbReference>
<evidence type="ECO:0000256" key="13">
    <source>
        <dbReference type="PIRSR" id="PIRSR605478-2"/>
    </source>
</evidence>
<dbReference type="Pfam" id="PF02779">
    <property type="entry name" value="Transket_pyr"/>
    <property type="match status" value="1"/>
</dbReference>
<sequence>MPTRRQCANAIRALAMDAIEKARSGHPGAPLGMADMAEALWRHGFKHNPSNPRWFDRDRFVLSNGHASMLLYALLHLTGYDLPMEELRNFRQWGAKTAGHPEYEPDLGIEMTTGPLGQGISSAVGMALAESMLAARYNTPEHKVVDHHTYVFTGDGCLMEGVSHEACSLAGTWGLGKLIALYDSNGISIDGKIDGWFNEDVAGRFRAYHWQVIGPINGHDAAALDAAIAEAKADHSRPSLIICRTHIGFGSPKADSASCHGSPLGDDGIAATRAALGWTEEPFTVPQELYSAWDAREKGKAAEAAWEHTYAAYAKANPELAAEFTRRMRGELPEDWASIARGMIEEAVSKAETTATRVASKKTLECLVPRLPELVGGSADLTGSVGTLTSSSEHMDVQTHKGNYVSYGVREFGMSAIMNGFALHGGFIPYAGTFMSFADQAKNALRLAAIMGIRAVWVLTHDSIGVGEDGPTHQPVEQLGMLRLMPNFNLWRPCDTVETAVAWRSALESVHTPTGLSLSRQNLPFCQRDAAQVEAIARGGYVLRDCEGTPEIILIATGSEVSLALEAADQLTADGRKARVVSMPCAEIFDAQDAAYKESVLPRGVRARIAIEAAAADYWRKYVGLDGAVVGMERFGASAPAKIVFERLGFTVAHVLEVAEGLFRQLGK</sequence>
<name>A0A212JH10_9BACT</name>
<feature type="domain" description="Transketolase-like pyrimidine-binding" evidence="18">
    <location>
        <begin position="354"/>
        <end position="525"/>
    </location>
</feature>
<evidence type="ECO:0000256" key="4">
    <source>
        <dbReference type="ARBA" id="ARBA00011738"/>
    </source>
</evidence>
<feature type="binding site" evidence="13">
    <location>
        <position position="357"/>
    </location>
    <ligand>
        <name>substrate</name>
    </ligand>
</feature>
<evidence type="ECO:0000256" key="10">
    <source>
        <dbReference type="ARBA" id="ARBA00049473"/>
    </source>
</evidence>
<evidence type="ECO:0000259" key="18">
    <source>
        <dbReference type="SMART" id="SM00861"/>
    </source>
</evidence>
<dbReference type="CDD" id="cd07033">
    <property type="entry name" value="TPP_PYR_DXS_TK_like"/>
    <property type="match status" value="1"/>
</dbReference>
<feature type="binding site" evidence="14">
    <location>
        <position position="260"/>
    </location>
    <ligand>
        <name>thiamine diphosphate</name>
        <dbReference type="ChEBI" id="CHEBI:58937"/>
    </ligand>
</feature>
<dbReference type="InterPro" id="IPR033247">
    <property type="entry name" value="Transketolase_fam"/>
</dbReference>
<feature type="binding site" evidence="14">
    <location>
        <position position="437"/>
    </location>
    <ligand>
        <name>thiamine diphosphate</name>
        <dbReference type="ChEBI" id="CHEBI:58937"/>
    </ligand>
</feature>
<keyword evidence="17" id="KW-0106">Calcium</keyword>
<comment type="cofactor">
    <cofactor evidence="15">
        <name>Mg(2+)</name>
        <dbReference type="ChEBI" id="CHEBI:18420"/>
    </cofactor>
    <text evidence="15">Binds 1 Mg(2+) ion per subunit. Can also utilize other divalent metal cations, such as Ca(2+), Mn(2+) and Co(2+).</text>
</comment>
<evidence type="ECO:0000256" key="6">
    <source>
        <dbReference type="ARBA" id="ARBA00022679"/>
    </source>
</evidence>
<feature type="binding site" evidence="13">
    <location>
        <position position="473"/>
    </location>
    <ligand>
        <name>substrate</name>
    </ligand>
</feature>
<evidence type="ECO:0000313" key="19">
    <source>
        <dbReference type="EMBL" id="SBV98733.1"/>
    </source>
</evidence>
<organism evidence="19">
    <name type="scientific">uncultured Desulfovibrio sp</name>
    <dbReference type="NCBI Taxonomy" id="167968"/>
    <lineage>
        <taxon>Bacteria</taxon>
        <taxon>Pseudomonadati</taxon>
        <taxon>Thermodesulfobacteriota</taxon>
        <taxon>Desulfovibrionia</taxon>
        <taxon>Desulfovibrionales</taxon>
        <taxon>Desulfovibrionaceae</taxon>
        <taxon>Desulfovibrio</taxon>
        <taxon>environmental samples</taxon>
    </lineage>
</organism>
<dbReference type="GO" id="GO:0009052">
    <property type="term" value="P:pentose-phosphate shunt, non-oxidative branch"/>
    <property type="evidence" value="ECO:0007669"/>
    <property type="project" value="UniProtKB-ARBA"/>
</dbReference>
<dbReference type="Gene3D" id="3.40.50.920">
    <property type="match status" value="1"/>
</dbReference>
<feature type="site" description="Important for catalytic activity" evidence="16">
    <location>
        <position position="26"/>
    </location>
</feature>
<protein>
    <recommendedName>
        <fullName evidence="5 11">Transketolase</fullName>
        <ecNumber evidence="5 11">2.2.1.1</ecNumber>
    </recommendedName>
</protein>
<feature type="binding site" evidence="14">
    <location>
        <position position="185"/>
    </location>
    <ligand>
        <name>thiamine diphosphate</name>
        <dbReference type="ChEBI" id="CHEBI:58937"/>
    </ligand>
</feature>
<dbReference type="SUPFAM" id="SSF52518">
    <property type="entry name" value="Thiamin diphosphate-binding fold (THDP-binding)"/>
    <property type="match status" value="2"/>
</dbReference>
<dbReference type="FunFam" id="3.40.50.920:FF:000003">
    <property type="entry name" value="Transketolase"/>
    <property type="match status" value="1"/>
</dbReference>
<dbReference type="CDD" id="cd02012">
    <property type="entry name" value="TPP_TK"/>
    <property type="match status" value="1"/>
</dbReference>
<evidence type="ECO:0000256" key="9">
    <source>
        <dbReference type="ARBA" id="ARBA00023052"/>
    </source>
</evidence>
<comment type="subunit">
    <text evidence="4 17">Homodimer.</text>
</comment>